<keyword evidence="3" id="KW-1185">Reference proteome</keyword>
<accession>A0A4Q8AH86</accession>
<sequence length="188" mass="19264">MPSVQTPAAVARAYWKPLLLRAALAAVLGLTSVFWAAPPLQALSLILAGFFVLNATLLRRLIVDPATPTAARSALVATAIAWFAAGVALVFLPTVAGVTVAAAAGWIAGGVGQLAAWARTRKRFVPARDWALTGVVEMGIGVGLVLFWGVDAHGIFGIAGGGQIIVAVFVAIAALGYRHDAASDVTGR</sequence>
<keyword evidence="1" id="KW-0812">Transmembrane</keyword>
<dbReference type="AlphaFoldDB" id="A0A4Q8AH86"/>
<evidence type="ECO:0000256" key="1">
    <source>
        <dbReference type="SAM" id="Phobius"/>
    </source>
</evidence>
<dbReference type="Proteomes" id="UP000292685">
    <property type="component" value="Unassembled WGS sequence"/>
</dbReference>
<organism evidence="2 3">
    <name type="scientific">Zhihengliuella halotolerans</name>
    <dbReference type="NCBI Taxonomy" id="370736"/>
    <lineage>
        <taxon>Bacteria</taxon>
        <taxon>Bacillati</taxon>
        <taxon>Actinomycetota</taxon>
        <taxon>Actinomycetes</taxon>
        <taxon>Micrococcales</taxon>
        <taxon>Micrococcaceae</taxon>
        <taxon>Zhihengliuella</taxon>
    </lineage>
</organism>
<evidence type="ECO:0000313" key="3">
    <source>
        <dbReference type="Proteomes" id="UP000292685"/>
    </source>
</evidence>
<name>A0A4Q8AH86_9MICC</name>
<proteinExistence type="predicted"/>
<feature type="transmembrane region" description="Helical" evidence="1">
    <location>
        <begin position="98"/>
        <end position="118"/>
    </location>
</feature>
<keyword evidence="1" id="KW-1133">Transmembrane helix</keyword>
<feature type="transmembrane region" description="Helical" evidence="1">
    <location>
        <begin position="18"/>
        <end position="37"/>
    </location>
</feature>
<feature type="transmembrane region" description="Helical" evidence="1">
    <location>
        <begin position="43"/>
        <end position="62"/>
    </location>
</feature>
<reference evidence="2 3" key="1">
    <citation type="submission" date="2019-02" db="EMBL/GenBank/DDBJ databases">
        <title>Sequencing the genomes of 1000 actinobacteria strains.</title>
        <authorList>
            <person name="Klenk H.-P."/>
        </authorList>
    </citation>
    <scope>NUCLEOTIDE SEQUENCE [LARGE SCALE GENOMIC DNA]</scope>
    <source>
        <strain evidence="2 3">DSM 17364</strain>
    </source>
</reference>
<feature type="transmembrane region" description="Helical" evidence="1">
    <location>
        <begin position="74"/>
        <end position="92"/>
    </location>
</feature>
<dbReference type="RefSeq" id="WP_130451520.1">
    <property type="nucleotide sequence ID" value="NZ_SHLA01000001.1"/>
</dbReference>
<evidence type="ECO:0000313" key="2">
    <source>
        <dbReference type="EMBL" id="RZU63039.1"/>
    </source>
</evidence>
<dbReference type="EMBL" id="SHLA01000001">
    <property type="protein sequence ID" value="RZU63039.1"/>
    <property type="molecule type" value="Genomic_DNA"/>
</dbReference>
<protein>
    <submittedName>
        <fullName evidence="2">Uncharacterized protein</fullName>
    </submittedName>
</protein>
<gene>
    <name evidence="2" type="ORF">EV380_2646</name>
</gene>
<dbReference type="OrthoDB" id="4954718at2"/>
<keyword evidence="1" id="KW-0472">Membrane</keyword>
<feature type="transmembrane region" description="Helical" evidence="1">
    <location>
        <begin position="155"/>
        <end position="177"/>
    </location>
</feature>
<comment type="caution">
    <text evidence="2">The sequence shown here is derived from an EMBL/GenBank/DDBJ whole genome shotgun (WGS) entry which is preliminary data.</text>
</comment>
<feature type="transmembrane region" description="Helical" evidence="1">
    <location>
        <begin position="130"/>
        <end position="149"/>
    </location>
</feature>